<dbReference type="EMBL" id="BMPP01000001">
    <property type="protein sequence ID" value="GGK13928.1"/>
    <property type="molecule type" value="Genomic_DNA"/>
</dbReference>
<keyword evidence="2" id="KW-1185">Reference proteome</keyword>
<evidence type="ECO:0008006" key="3">
    <source>
        <dbReference type="Google" id="ProtNLM"/>
    </source>
</evidence>
<comment type="caution">
    <text evidence="1">The sequence shown here is derived from an EMBL/GenBank/DDBJ whole genome shotgun (WGS) entry which is preliminary data.</text>
</comment>
<proteinExistence type="predicted"/>
<reference evidence="2" key="1">
    <citation type="journal article" date="2019" name="Int. J. Syst. Evol. Microbiol.">
        <title>The Global Catalogue of Microorganisms (GCM) 10K type strain sequencing project: providing services to taxonomists for standard genome sequencing and annotation.</title>
        <authorList>
            <consortium name="The Broad Institute Genomics Platform"/>
            <consortium name="The Broad Institute Genome Sequencing Center for Infectious Disease"/>
            <person name="Wu L."/>
            <person name="Ma J."/>
        </authorList>
    </citation>
    <scope>NUCLEOTIDE SEQUENCE [LARGE SCALE GENOMIC DNA]</scope>
    <source>
        <strain evidence="2">JCM 30331</strain>
    </source>
</reference>
<evidence type="ECO:0000313" key="1">
    <source>
        <dbReference type="EMBL" id="GGK13928.1"/>
    </source>
</evidence>
<dbReference type="SUPFAM" id="SSF81301">
    <property type="entry name" value="Nucleotidyltransferase"/>
    <property type="match status" value="1"/>
</dbReference>
<dbReference type="Proteomes" id="UP000647587">
    <property type="component" value="Unassembled WGS sequence"/>
</dbReference>
<evidence type="ECO:0000313" key="2">
    <source>
        <dbReference type="Proteomes" id="UP000647587"/>
    </source>
</evidence>
<gene>
    <name evidence="1" type="ORF">GCM10008955_04100</name>
</gene>
<sequence>MTTTPAQTRLKAALPEALERIAATPGVYAALWCGSASRGEANEYSDLDIHVLVTGNERWRSHFTVQVNGQAVPVEVFHNPAGQIMALLAQEDGATTAMYAHGRAVLPHPDLNKLILEARARYASGRTPRPVTGEQRFALIEEIMDGRAQVDDPVHVLTVMTTVSRHVIPLLYASRGWWDVKREHWLPDLERRAPGVAAELRHVLEVSDGPARQAALETLTLRLTGNFVYEDGQSTPLTVT</sequence>
<dbReference type="InterPro" id="IPR043519">
    <property type="entry name" value="NT_sf"/>
</dbReference>
<dbReference type="RefSeq" id="WP_229780580.1">
    <property type="nucleotide sequence ID" value="NZ_BMPP01000001.1"/>
</dbReference>
<dbReference type="Gene3D" id="3.30.460.10">
    <property type="entry name" value="Beta Polymerase, domain 2"/>
    <property type="match status" value="1"/>
</dbReference>
<protein>
    <recommendedName>
        <fullName evidence="3">Nucleotidyltransferase domain-containing protein</fullName>
    </recommendedName>
</protein>
<name>A0ABQ2EJZ3_9DEIO</name>
<organism evidence="1 2">
    <name type="scientific">Deinococcus malanensis</name>
    <dbReference type="NCBI Taxonomy" id="1706855"/>
    <lineage>
        <taxon>Bacteria</taxon>
        <taxon>Thermotogati</taxon>
        <taxon>Deinococcota</taxon>
        <taxon>Deinococci</taxon>
        <taxon>Deinococcales</taxon>
        <taxon>Deinococcaceae</taxon>
        <taxon>Deinococcus</taxon>
    </lineage>
</organism>
<accession>A0ABQ2EJZ3</accession>